<name>A0A7X1G1S3_9PSED</name>
<accession>A0A7X1G1S3</accession>
<gene>
    <name evidence="2" type="ORF">H7993_00675</name>
</gene>
<comment type="caution">
    <text evidence="2">The sequence shown here is derived from an EMBL/GenBank/DDBJ whole genome shotgun (WGS) entry which is preliminary data.</text>
</comment>
<dbReference type="Pfam" id="PF09669">
    <property type="entry name" value="Phage_pRha"/>
    <property type="match status" value="1"/>
</dbReference>
<dbReference type="InterPro" id="IPR014054">
    <property type="entry name" value="Phage_regulatory_Rha"/>
</dbReference>
<evidence type="ECO:0000259" key="1">
    <source>
        <dbReference type="Pfam" id="PF03374"/>
    </source>
</evidence>
<feature type="domain" description="Antirepressor protein C-terminal" evidence="1">
    <location>
        <begin position="111"/>
        <end position="213"/>
    </location>
</feature>
<keyword evidence="3" id="KW-1185">Reference proteome</keyword>
<evidence type="ECO:0000313" key="2">
    <source>
        <dbReference type="EMBL" id="MBC2676895.1"/>
    </source>
</evidence>
<dbReference type="GO" id="GO:0003677">
    <property type="term" value="F:DNA binding"/>
    <property type="evidence" value="ECO:0007669"/>
    <property type="project" value="InterPro"/>
</dbReference>
<dbReference type="InterPro" id="IPR005039">
    <property type="entry name" value="Ant_C"/>
</dbReference>
<dbReference type="Proteomes" id="UP000546173">
    <property type="component" value="Unassembled WGS sequence"/>
</dbReference>
<reference evidence="2 3" key="1">
    <citation type="submission" date="2020-08" db="EMBL/GenBank/DDBJ databases">
        <title>Pseudomonas sp. nov.</title>
        <authorList>
            <person name="Gieschler S."/>
            <person name="Fiedler G."/>
            <person name="Brinks E."/>
            <person name="Boehnlein C."/>
            <person name="Franz C.M.A.P."/>
            <person name="Kabisch J."/>
        </authorList>
    </citation>
    <scope>NUCLEOTIDE SEQUENCE [LARGE SCALE GENOMIC DNA]</scope>
    <source>
        <strain evidence="2 3">MBT-2</strain>
    </source>
</reference>
<protein>
    <submittedName>
        <fullName evidence="2">Phage antirepressor KilAC domain-containing protein</fullName>
    </submittedName>
</protein>
<evidence type="ECO:0000313" key="3">
    <source>
        <dbReference type="Proteomes" id="UP000546173"/>
    </source>
</evidence>
<organism evidence="2 3">
    <name type="scientific">Pseudomonas baltica</name>
    <dbReference type="NCBI Taxonomy" id="2762576"/>
    <lineage>
        <taxon>Bacteria</taxon>
        <taxon>Pseudomonadati</taxon>
        <taxon>Pseudomonadota</taxon>
        <taxon>Gammaproteobacteria</taxon>
        <taxon>Pseudomonadales</taxon>
        <taxon>Pseudomonadaceae</taxon>
        <taxon>Pseudomonas</taxon>
    </lineage>
</organism>
<dbReference type="EMBL" id="JACMYH010000001">
    <property type="protein sequence ID" value="MBC2676895.1"/>
    <property type="molecule type" value="Genomic_DNA"/>
</dbReference>
<proteinExistence type="predicted"/>
<sequence>MSSREIAELTGKRHDNVKRTIDTLVGDRVISSPQIEEYPASVGRPGKHYLIGKRDSFVVVAQLSPEFTARLVDRWQELEEQAAPRIPADYAEALQLAADQARENSRLLGVIQLQAPKVAAIRRLAAAEGAICITDAAKQLQITPSKLFTWLQANRWIFHRGSSTRWVAYQPRITAGFMVHKVTQLKPDAETGADRAAYQPLITPKGLACLAEKNIGASL</sequence>
<dbReference type="Pfam" id="PF03374">
    <property type="entry name" value="ANT"/>
    <property type="match status" value="1"/>
</dbReference>
<dbReference type="AlphaFoldDB" id="A0A7X1G1S3"/>